<feature type="region of interest" description="Disordered" evidence="5">
    <location>
        <begin position="742"/>
        <end position="787"/>
    </location>
</feature>
<dbReference type="CDD" id="cd11835">
    <property type="entry name" value="SH3_ARHGAP32_33"/>
    <property type="match status" value="1"/>
</dbReference>
<dbReference type="GO" id="GO:0005096">
    <property type="term" value="F:GTPase activator activity"/>
    <property type="evidence" value="ECO:0000318"/>
    <property type="project" value="GO_Central"/>
</dbReference>
<dbReference type="FunFam" id="1.10.555.10:FF:000002">
    <property type="entry name" value="rho GTPase-activating protein 32 isoform X1"/>
    <property type="match status" value="1"/>
</dbReference>
<keyword evidence="2 4" id="KW-0728">SH3 domain</keyword>
<evidence type="ECO:0000259" key="7">
    <source>
        <dbReference type="PROSITE" id="PS50238"/>
    </source>
</evidence>
<evidence type="ECO:0000259" key="6">
    <source>
        <dbReference type="PROSITE" id="PS50002"/>
    </source>
</evidence>
<dbReference type="KEGG" id="spu:100889543"/>
<feature type="domain" description="Rho-GAP" evidence="7">
    <location>
        <begin position="442"/>
        <end position="631"/>
    </location>
</feature>
<dbReference type="OrthoDB" id="5873004at2759"/>
<name>A0A7M7NAZ4_STRPU</name>
<dbReference type="Proteomes" id="UP000007110">
    <property type="component" value="Unassembled WGS sequence"/>
</dbReference>
<dbReference type="Gene3D" id="1.10.555.10">
    <property type="entry name" value="Rho GTPase activation protein"/>
    <property type="match status" value="1"/>
</dbReference>
<dbReference type="Pfam" id="PF00620">
    <property type="entry name" value="RhoGAP"/>
    <property type="match status" value="1"/>
</dbReference>
<dbReference type="InterPro" id="IPR036028">
    <property type="entry name" value="SH3-like_dom_sf"/>
</dbReference>
<feature type="region of interest" description="Disordered" evidence="5">
    <location>
        <begin position="1014"/>
        <end position="1042"/>
    </location>
</feature>
<dbReference type="InterPro" id="IPR036871">
    <property type="entry name" value="PX_dom_sf"/>
</dbReference>
<dbReference type="SUPFAM" id="SSF48350">
    <property type="entry name" value="GTPase activation domain, GAP"/>
    <property type="match status" value="1"/>
</dbReference>
<keyword evidence="9" id="KW-1185">Reference proteome</keyword>
<dbReference type="PANTHER" id="PTHR15729">
    <property type="entry name" value="CDC42 GTPASE-ACTIVATING PROTEIN"/>
    <property type="match status" value="1"/>
</dbReference>
<feature type="compositionally biased region" description="Basic and acidic residues" evidence="5">
    <location>
        <begin position="677"/>
        <end position="686"/>
    </location>
</feature>
<organism evidence="8 9">
    <name type="scientific">Strongylocentrotus purpuratus</name>
    <name type="common">Purple sea urchin</name>
    <dbReference type="NCBI Taxonomy" id="7668"/>
    <lineage>
        <taxon>Eukaryota</taxon>
        <taxon>Metazoa</taxon>
        <taxon>Echinodermata</taxon>
        <taxon>Eleutherozoa</taxon>
        <taxon>Echinozoa</taxon>
        <taxon>Echinoidea</taxon>
        <taxon>Euechinoidea</taxon>
        <taxon>Echinacea</taxon>
        <taxon>Camarodonta</taxon>
        <taxon>Echinidea</taxon>
        <taxon>Strongylocentrotidae</taxon>
        <taxon>Strongylocentrotus</taxon>
    </lineage>
</organism>
<evidence type="ECO:0000256" key="4">
    <source>
        <dbReference type="PROSITE-ProRule" id="PRU00192"/>
    </source>
</evidence>
<dbReference type="GO" id="GO:0007264">
    <property type="term" value="P:small GTPase-mediated signal transduction"/>
    <property type="evidence" value="ECO:0000318"/>
    <property type="project" value="GO_Central"/>
</dbReference>
<evidence type="ECO:0000256" key="2">
    <source>
        <dbReference type="ARBA" id="ARBA00022443"/>
    </source>
</evidence>
<proteinExistence type="inferred from homology"/>
<dbReference type="FunFam" id="2.30.30.40:FF:000207">
    <property type="entry name" value="CLUMA_CG020965, isoform A"/>
    <property type="match status" value="1"/>
</dbReference>
<dbReference type="InParanoid" id="A0A7M7NAZ4"/>
<feature type="region of interest" description="Disordered" evidence="5">
    <location>
        <begin position="665"/>
        <end position="692"/>
    </location>
</feature>
<feature type="domain" description="SH3" evidence="6">
    <location>
        <begin position="285"/>
        <end position="347"/>
    </location>
</feature>
<sequence length="1447" mass="161973">MDTMFRWRSNTCGCEKDLNHISRQREFLKARQELRNDGIGPIRRAFTCSVASLAALRGKRLRKYSETDASCERLSGSIKSEGRSSQLYTKVPLTPLAVDDNEDYNFKRQASVRIKKMTSCHDGSSLFPKLNDCAHFHYDHVELGAVQISMHEESDDRTIVEQNGGAVDLLDCPFTLKMQSQGKVWLLKRCYEDFRVLDKQLHKCIYDRRFSQLVELPKGETLTGREAVKTMLTHYVTRFSQIAGDMINCGPVLNWLEIDNIGCHIELDNHGNHVVASEESAINIPAVAAAHVIKRYAAQAPDEISLEVGDMISVIDMPPPEDTSWWRGKNKFDVGFFPRQCVEIISEKLPLAVAERVPKGPKPGWQLCNMTVADRVSKGPKPEVMSLEASGTWSQTGGTNTQTTMLRKHGKLITFLRSFILERPTRRRLKQSGILKERVFGCDLGEHLLNTGTDVPSVVQDCCHFIEQYGIVDGIYRLSGVASNVQYLRDQFDSETTPNLDEYKKDIHCMSSVCKLYFRELPNPLLTYQLYKKFEEAAMSGEENRLMKMHDTVQQLPPPHYRTLQFLIRHLSYMSSFKSETSMNIKNLAIVWAPNLLRSKDIETGSCAAFMEIKVQATVVEYLVKHCDLIFNDKLFPDVPGVSHEMARPKSLVLSTPTKLLSLEEARARSSSQGNDSADKDDKPKFIEVGGGPAALPKQYHTVIDLPPESRKRFSASKAKKSPGWKAFFSKSTGKEVKHKMSHDPASLRVPPSKHFGSRAHRTSLRSVKSAESLSSAESASELQGQEKYGNILDPRFKGHMRRSSVACMENNLRRSSSDSFFEVDADIVAAATREMLAERRGENPYSGDEIFIEEESGATCQLGRRRGSGTNSPLWIDQSLSSMESDQASLRSPYGHQPSMQIGRKMSAENNWQVGNDDIHMACDVNVHHYHEETPPPSPTEASSPERYQCTIAEPVAVPQRHPLKTSIAMPVAAAFTPEYRDVEMTESGCSSTSPDHTGSVLDKISRAMSIKTKAKLKRESSTEADDYSSLGRSPDTGVDDVMDRPIMVTVRTQTSPHDTLDDMDTGEEVRKYDVNLQTSGSDGAVFMRTPAQRRSMNLDLFSGLDEALLGTTAPRPKSIHVSSHLGRGSESYDDDFAAFTTRLSLDNVLSEYDHILAKYNNRPLTPDFDRNDDMCKYDGMYPGQRISSPRHGITPVTALNSNCNNTRQRRLQHRYSMGDEMRAERFNNRYSTVLTENGETRKRLSAGAVLDHHTPGQENDEEVVVVRLRRPRPPSAQKKLYTSPERFSINSPEFQASFADQQNGNTPPESASDLRTLKIDEGQRPVSSVDAVYHVTLPTRPNSQQRGISKSFSLDFQSSIPDAMTRIGEGLGSGEIGNTVNEAEAGRSAMMLHEDDVRLDNQDVDGMQEIDDPGCFAFQTSSQDASSGSPLIDRYPIIISDELEL</sequence>
<dbReference type="SUPFAM" id="SSF64268">
    <property type="entry name" value="PX domain"/>
    <property type="match status" value="1"/>
</dbReference>
<comment type="similarity">
    <text evidence="1">Belongs to the PX domain-containing GAP family.</text>
</comment>
<dbReference type="InterPro" id="IPR008936">
    <property type="entry name" value="Rho_GTPase_activation_prot"/>
</dbReference>
<feature type="compositionally biased region" description="Low complexity" evidence="5">
    <location>
        <begin position="765"/>
        <end position="783"/>
    </location>
</feature>
<evidence type="ECO:0000256" key="3">
    <source>
        <dbReference type="ARBA" id="ARBA00022468"/>
    </source>
</evidence>
<evidence type="ECO:0000313" key="9">
    <source>
        <dbReference type="Proteomes" id="UP000007110"/>
    </source>
</evidence>
<evidence type="ECO:0000313" key="8">
    <source>
        <dbReference type="EnsemblMetazoa" id="XP_030834034"/>
    </source>
</evidence>
<protein>
    <submittedName>
        <fullName evidence="8">Uncharacterized protein</fullName>
    </submittedName>
</protein>
<evidence type="ECO:0000256" key="5">
    <source>
        <dbReference type="SAM" id="MobiDB-lite"/>
    </source>
</evidence>
<dbReference type="SMART" id="SM00326">
    <property type="entry name" value="SH3"/>
    <property type="match status" value="1"/>
</dbReference>
<dbReference type="InterPro" id="IPR001452">
    <property type="entry name" value="SH3_domain"/>
</dbReference>
<dbReference type="SMART" id="SM00324">
    <property type="entry name" value="RhoGAP"/>
    <property type="match status" value="1"/>
</dbReference>
<dbReference type="SUPFAM" id="SSF50044">
    <property type="entry name" value="SH3-domain"/>
    <property type="match status" value="1"/>
</dbReference>
<dbReference type="PANTHER" id="PTHR15729:SF10">
    <property type="entry name" value="GTPASE-ACTIVATING PROTEIN CDGAPR"/>
    <property type="match status" value="1"/>
</dbReference>
<dbReference type="EnsemblMetazoa" id="XM_030978174">
    <property type="protein sequence ID" value="XP_030834034"/>
    <property type="gene ID" value="LOC100889543"/>
</dbReference>
<dbReference type="Gene3D" id="2.30.30.40">
    <property type="entry name" value="SH3 Domains"/>
    <property type="match status" value="1"/>
</dbReference>
<dbReference type="InterPro" id="IPR051576">
    <property type="entry name" value="PX-Rho_GAP"/>
</dbReference>
<keyword evidence="3" id="KW-0343">GTPase activation</keyword>
<accession>A0A7M7NAZ4</accession>
<reference evidence="8" key="2">
    <citation type="submission" date="2021-01" db="UniProtKB">
        <authorList>
            <consortium name="EnsemblMetazoa"/>
        </authorList>
    </citation>
    <scope>IDENTIFICATION</scope>
</reference>
<reference evidence="9" key="1">
    <citation type="submission" date="2015-02" db="EMBL/GenBank/DDBJ databases">
        <title>Genome sequencing for Strongylocentrotus purpuratus.</title>
        <authorList>
            <person name="Murali S."/>
            <person name="Liu Y."/>
            <person name="Vee V."/>
            <person name="English A."/>
            <person name="Wang M."/>
            <person name="Skinner E."/>
            <person name="Han Y."/>
            <person name="Muzny D.M."/>
            <person name="Worley K.C."/>
            <person name="Gibbs R.A."/>
        </authorList>
    </citation>
    <scope>NUCLEOTIDE SEQUENCE</scope>
</reference>
<dbReference type="PROSITE" id="PS50238">
    <property type="entry name" value="RHOGAP"/>
    <property type="match status" value="1"/>
</dbReference>
<dbReference type="GeneID" id="100889543"/>
<dbReference type="InterPro" id="IPR000198">
    <property type="entry name" value="RhoGAP_dom"/>
</dbReference>
<dbReference type="Pfam" id="PF14604">
    <property type="entry name" value="SH3_9"/>
    <property type="match status" value="1"/>
</dbReference>
<dbReference type="PROSITE" id="PS50002">
    <property type="entry name" value="SH3"/>
    <property type="match status" value="1"/>
</dbReference>
<dbReference type="RefSeq" id="XP_030834034.1">
    <property type="nucleotide sequence ID" value="XM_030978174.1"/>
</dbReference>
<dbReference type="GO" id="GO:0035091">
    <property type="term" value="F:phosphatidylinositol binding"/>
    <property type="evidence" value="ECO:0007669"/>
    <property type="project" value="InterPro"/>
</dbReference>
<evidence type="ECO:0000256" key="1">
    <source>
        <dbReference type="ARBA" id="ARBA00008795"/>
    </source>
</evidence>